<dbReference type="PANTHER" id="PTHR43671">
    <property type="entry name" value="SERINE/THREONINE-PROTEIN KINASE NEK"/>
    <property type="match status" value="1"/>
</dbReference>
<feature type="binding site" evidence="7">
    <location>
        <position position="54"/>
    </location>
    <ligand>
        <name>ATP</name>
        <dbReference type="ChEBI" id="CHEBI:30616"/>
    </ligand>
</feature>
<accession>A0ABU5HH90</accession>
<feature type="compositionally biased region" description="Basic and acidic residues" evidence="8">
    <location>
        <begin position="486"/>
        <end position="497"/>
    </location>
</feature>
<dbReference type="InterPro" id="IPR050660">
    <property type="entry name" value="NEK_Ser/Thr_kinase"/>
</dbReference>
<proteinExistence type="inferred from homology"/>
<gene>
    <name evidence="11" type="ORF">SYV04_38000</name>
</gene>
<evidence type="ECO:0000256" key="8">
    <source>
        <dbReference type="SAM" id="MobiDB-lite"/>
    </source>
</evidence>
<dbReference type="Pfam" id="PF00069">
    <property type="entry name" value="Pkinase"/>
    <property type="match status" value="1"/>
</dbReference>
<evidence type="ECO:0000313" key="12">
    <source>
        <dbReference type="Proteomes" id="UP001291309"/>
    </source>
</evidence>
<keyword evidence="6 7" id="KW-0067">ATP-binding</keyword>
<keyword evidence="4 7" id="KW-0547">Nucleotide-binding</keyword>
<keyword evidence="3" id="KW-0808">Transferase</keyword>
<dbReference type="InterPro" id="IPR000719">
    <property type="entry name" value="Prot_kinase_dom"/>
</dbReference>
<dbReference type="CDD" id="cd14014">
    <property type="entry name" value="STKc_PknB_like"/>
    <property type="match status" value="1"/>
</dbReference>
<feature type="transmembrane region" description="Helical" evidence="9">
    <location>
        <begin position="387"/>
        <end position="408"/>
    </location>
</feature>
<protein>
    <recommendedName>
        <fullName evidence="2">non-specific serine/threonine protein kinase</fullName>
        <ecNumber evidence="2">2.7.11.1</ecNumber>
    </recommendedName>
</protein>
<evidence type="ECO:0000256" key="4">
    <source>
        <dbReference type="ARBA" id="ARBA00022741"/>
    </source>
</evidence>
<comment type="caution">
    <text evidence="11">The sequence shown here is derived from an EMBL/GenBank/DDBJ whole genome shotgun (WGS) entry which is preliminary data.</text>
</comment>
<dbReference type="Proteomes" id="UP001291309">
    <property type="component" value="Unassembled WGS sequence"/>
</dbReference>
<evidence type="ECO:0000256" key="5">
    <source>
        <dbReference type="ARBA" id="ARBA00022777"/>
    </source>
</evidence>
<evidence type="ECO:0000256" key="3">
    <source>
        <dbReference type="ARBA" id="ARBA00022679"/>
    </source>
</evidence>
<evidence type="ECO:0000256" key="9">
    <source>
        <dbReference type="SAM" id="Phobius"/>
    </source>
</evidence>
<evidence type="ECO:0000256" key="6">
    <source>
        <dbReference type="ARBA" id="ARBA00022840"/>
    </source>
</evidence>
<keyword evidence="9" id="KW-0812">Transmembrane</keyword>
<dbReference type="InterPro" id="IPR011009">
    <property type="entry name" value="Kinase-like_dom_sf"/>
</dbReference>
<feature type="domain" description="Protein kinase" evidence="10">
    <location>
        <begin position="24"/>
        <end position="292"/>
    </location>
</feature>
<reference evidence="11 12" key="1">
    <citation type="submission" date="2023-12" db="EMBL/GenBank/DDBJ databases">
        <title>the genome sequence of Hyalangium sp. s54d21.</title>
        <authorList>
            <person name="Zhang X."/>
        </authorList>
    </citation>
    <scope>NUCLEOTIDE SEQUENCE [LARGE SCALE GENOMIC DNA]</scope>
    <source>
        <strain evidence="12">s54d21</strain>
    </source>
</reference>
<dbReference type="SUPFAM" id="SSF56112">
    <property type="entry name" value="Protein kinase-like (PK-like)"/>
    <property type="match status" value="1"/>
</dbReference>
<dbReference type="PROSITE" id="PS50011">
    <property type="entry name" value="PROTEIN_KINASE_DOM"/>
    <property type="match status" value="1"/>
</dbReference>
<dbReference type="EC" id="2.7.11.1" evidence="2"/>
<dbReference type="EMBL" id="JAXIVS010000018">
    <property type="protein sequence ID" value="MDY7232244.1"/>
    <property type="molecule type" value="Genomic_DNA"/>
</dbReference>
<dbReference type="Gene3D" id="3.30.200.20">
    <property type="entry name" value="Phosphorylase Kinase, domain 1"/>
    <property type="match status" value="1"/>
</dbReference>
<evidence type="ECO:0000313" key="11">
    <source>
        <dbReference type="EMBL" id="MDY7232244.1"/>
    </source>
</evidence>
<evidence type="ECO:0000256" key="1">
    <source>
        <dbReference type="ARBA" id="ARBA00010886"/>
    </source>
</evidence>
<dbReference type="RefSeq" id="WP_321550957.1">
    <property type="nucleotide sequence ID" value="NZ_JAXIVS010000018.1"/>
</dbReference>
<dbReference type="InterPro" id="IPR017441">
    <property type="entry name" value="Protein_kinase_ATP_BS"/>
</dbReference>
<keyword evidence="9" id="KW-1133">Transmembrane helix</keyword>
<evidence type="ECO:0000259" key="10">
    <source>
        <dbReference type="PROSITE" id="PS50011"/>
    </source>
</evidence>
<keyword evidence="12" id="KW-1185">Reference proteome</keyword>
<name>A0ABU5HH90_9BACT</name>
<organism evidence="11 12">
    <name type="scientific">Hyalangium rubrum</name>
    <dbReference type="NCBI Taxonomy" id="3103134"/>
    <lineage>
        <taxon>Bacteria</taxon>
        <taxon>Pseudomonadati</taxon>
        <taxon>Myxococcota</taxon>
        <taxon>Myxococcia</taxon>
        <taxon>Myxococcales</taxon>
        <taxon>Cystobacterineae</taxon>
        <taxon>Archangiaceae</taxon>
        <taxon>Hyalangium</taxon>
    </lineage>
</organism>
<feature type="region of interest" description="Disordered" evidence="8">
    <location>
        <begin position="322"/>
        <end position="341"/>
    </location>
</feature>
<sequence>MAVNAENIQVSPEALAPGTEVNGWRILSPLGGGGFGAAYRVESTAQPGEFFALKVARRLGDERLGREIALLMTRALHPHVVRFHACGRWPHPVTGYLYFVMDWVPGLPLHSWAQARNPSVRVAVEKLATVALALEHLHSEGVLHRDLKPEHILIREPDGKPVLIDFGVGWYAGADALTTQGMAPGTPHLRSPEAVAFWRKHGGKPGVRYVYKPTDEVYALGVSAYRALTGHWPFPPDVAWDELFGSIEGHVPPAPADINPRIPRAVSDVVLRMMARRLQDRFPSCAEVHVALVAAMSFAGFEALEAELFAWELVPEAQRAPEKPERRARLPEWPTLPPTVQGARRRRSAWLPGALFRGRGMEAASATLPPPVVEAVGRPVRVGRARAVAGVVALGLVVLGGLSVLAAWGSAQTLPTSGVGEKSSSLAGQKLALEPKWPEPFWTAAPYREPTPAVVVATTNPEDVPLVKTPQKSNQPTGQEVPRTPPETEKPAKKSLEGVRKAAVVAATCTALAGCASSPPPLPTDRDCPRRASETFDQFRILSGIRIGPIEYSQITSGSYVIPVRESERVVWTMMDDNLGGSTLPRRTRFIGRIWVRDRLYGRFDRIELPDGRQFEVCMQFEHREDGPRGVWFEPGINLAERGQEPGVGTVDMADLKAMPVDVWGKGPEARKF</sequence>
<evidence type="ECO:0000256" key="7">
    <source>
        <dbReference type="PROSITE-ProRule" id="PRU10141"/>
    </source>
</evidence>
<dbReference type="PANTHER" id="PTHR43671:SF13">
    <property type="entry name" value="SERINE_THREONINE-PROTEIN KINASE NEK2"/>
    <property type="match status" value="1"/>
</dbReference>
<dbReference type="Gene3D" id="1.10.510.10">
    <property type="entry name" value="Transferase(Phosphotransferase) domain 1"/>
    <property type="match status" value="1"/>
</dbReference>
<feature type="region of interest" description="Disordered" evidence="8">
    <location>
        <begin position="462"/>
        <end position="497"/>
    </location>
</feature>
<comment type="similarity">
    <text evidence="1">Belongs to the protein kinase superfamily. NEK Ser/Thr protein kinase family. NIMA subfamily.</text>
</comment>
<keyword evidence="9" id="KW-0472">Membrane</keyword>
<keyword evidence="5 11" id="KW-0418">Kinase</keyword>
<evidence type="ECO:0000256" key="2">
    <source>
        <dbReference type="ARBA" id="ARBA00012513"/>
    </source>
</evidence>
<dbReference type="GO" id="GO:0016301">
    <property type="term" value="F:kinase activity"/>
    <property type="evidence" value="ECO:0007669"/>
    <property type="project" value="UniProtKB-KW"/>
</dbReference>
<dbReference type="PROSITE" id="PS00107">
    <property type="entry name" value="PROTEIN_KINASE_ATP"/>
    <property type="match status" value="1"/>
</dbReference>